<keyword evidence="11" id="KW-1185">Reference proteome</keyword>
<protein>
    <recommendedName>
        <fullName evidence="6">Cilia- and flagella-associated protein 263</fullName>
    </recommendedName>
</protein>
<dbReference type="PANTHER" id="PTHR15654:SF2">
    <property type="entry name" value="COILED-COIL DOMAIN-CONTAINING PROTEIN 113"/>
    <property type="match status" value="1"/>
</dbReference>
<dbReference type="GO" id="GO:0005930">
    <property type="term" value="C:axoneme"/>
    <property type="evidence" value="ECO:0007669"/>
    <property type="project" value="TreeGrafter"/>
</dbReference>
<dbReference type="InterPro" id="IPR051885">
    <property type="entry name" value="CC_CF"/>
</dbReference>
<evidence type="ECO:0000256" key="1">
    <source>
        <dbReference type="ARBA" id="ARBA00004138"/>
    </source>
</evidence>
<feature type="compositionally biased region" description="Low complexity" evidence="8">
    <location>
        <begin position="544"/>
        <end position="557"/>
    </location>
</feature>
<evidence type="ECO:0000256" key="7">
    <source>
        <dbReference type="SAM" id="Coils"/>
    </source>
</evidence>
<dbReference type="GO" id="GO:0036064">
    <property type="term" value="C:ciliary basal body"/>
    <property type="evidence" value="ECO:0007669"/>
    <property type="project" value="TreeGrafter"/>
</dbReference>
<evidence type="ECO:0000259" key="9">
    <source>
        <dbReference type="Pfam" id="PF13870"/>
    </source>
</evidence>
<dbReference type="Pfam" id="PF13870">
    <property type="entry name" value="CCDC113_CCDC96_CC"/>
    <property type="match status" value="1"/>
</dbReference>
<keyword evidence="2" id="KW-0970">Cilium biogenesis/degradation</keyword>
<feature type="coiled-coil region" evidence="7">
    <location>
        <begin position="313"/>
        <end position="404"/>
    </location>
</feature>
<evidence type="ECO:0000256" key="6">
    <source>
        <dbReference type="ARBA" id="ARBA00044798"/>
    </source>
</evidence>
<evidence type="ECO:0000313" key="11">
    <source>
        <dbReference type="Proteomes" id="UP001500131"/>
    </source>
</evidence>
<comment type="subcellular location">
    <subcellularLocation>
        <location evidence="1">Cell projection</location>
        <location evidence="1">Cilium</location>
    </subcellularLocation>
</comment>
<name>A0AAW3AN82_9TRYP</name>
<comment type="similarity">
    <text evidence="5">Belongs to the CFAP263 family.</text>
</comment>
<feature type="region of interest" description="Disordered" evidence="8">
    <location>
        <begin position="156"/>
        <end position="177"/>
    </location>
</feature>
<dbReference type="GO" id="GO:0060271">
    <property type="term" value="P:cilium assembly"/>
    <property type="evidence" value="ECO:0007669"/>
    <property type="project" value="TreeGrafter"/>
</dbReference>
<feature type="compositionally biased region" description="Polar residues" evidence="8">
    <location>
        <begin position="558"/>
        <end position="570"/>
    </location>
</feature>
<keyword evidence="3 7" id="KW-0175">Coiled coil</keyword>
<dbReference type="PANTHER" id="PTHR15654">
    <property type="entry name" value="COILED-COIL DOMAIN-CONTAINING PROTEIN 113-RELATED"/>
    <property type="match status" value="1"/>
</dbReference>
<organism evidence="10 11">
    <name type="scientific">Leishmania lindenbergi</name>
    <dbReference type="NCBI Taxonomy" id="651832"/>
    <lineage>
        <taxon>Eukaryota</taxon>
        <taxon>Discoba</taxon>
        <taxon>Euglenozoa</taxon>
        <taxon>Kinetoplastea</taxon>
        <taxon>Metakinetoplastina</taxon>
        <taxon>Trypanosomatida</taxon>
        <taxon>Trypanosomatidae</taxon>
        <taxon>Leishmaniinae</taxon>
        <taxon>Leishmania</taxon>
    </lineage>
</organism>
<reference evidence="10 11" key="1">
    <citation type="submission" date="2024-02" db="EMBL/GenBank/DDBJ databases">
        <title>FIRST GENOME SEQUENCES OF Leishmania (Viannia) shawi, Leishmania (Viannia) lindenbergi AND Leishmania (Viannia) utingensis.</title>
        <authorList>
            <person name="Resadore F."/>
            <person name="Custodio M.G.F."/>
            <person name="Boite M.C."/>
            <person name="Cupolillo E."/>
            <person name="Ferreira G.E.M."/>
        </authorList>
    </citation>
    <scope>NUCLEOTIDE SEQUENCE [LARGE SCALE GENOMIC DNA]</scope>
    <source>
        <strain evidence="10 11">MHOM/BR/1966/M15733</strain>
    </source>
</reference>
<feature type="coiled-coil region" evidence="7">
    <location>
        <begin position="451"/>
        <end position="485"/>
    </location>
</feature>
<feature type="region of interest" description="Disordered" evidence="8">
    <location>
        <begin position="1"/>
        <end position="34"/>
    </location>
</feature>
<evidence type="ECO:0000256" key="2">
    <source>
        <dbReference type="ARBA" id="ARBA00022794"/>
    </source>
</evidence>
<feature type="domain" description="CCDC113/CCDC96 coiled-coil" evidence="9">
    <location>
        <begin position="313"/>
        <end position="478"/>
    </location>
</feature>
<feature type="region of interest" description="Disordered" evidence="8">
    <location>
        <begin position="535"/>
        <end position="582"/>
    </location>
</feature>
<evidence type="ECO:0000256" key="5">
    <source>
        <dbReference type="ARBA" id="ARBA00044506"/>
    </source>
</evidence>
<dbReference type="Proteomes" id="UP001500131">
    <property type="component" value="Unassembled WGS sequence"/>
</dbReference>
<sequence length="582" mass="62915">MDSVGSHLSHSTRPLSGSGVDRRRNSSSGSTSTAIGAAGRDFNSLVVSFYSRSYPSAEVFADDAAEFDLEAINEAVTELANEVSALQEETQVLGAHVQTLQQRRPGGGPGVNILNASASTAIQLDATDTGGSGALSSAVDATVALLGGDYNISSETQGTSGGGAAETVGSASGTGRRGLSYRRRSLADVEVFMRVDDKATLLLQEMARLRAQEEKMAKEAEGVQEVLVATVEEASRRKQELRLEVLQFEREVIRSGGAEDDMAEAGGITATAHRRSPVREAKGLPVSSAAAATTADELLRYLERRHSTQVSCLDKLEMQCQAAEQDIARARQLVRQRRIAGEAFQAVDMEQLRIEHKQFSERMEAKNNELAELKGTSTRTVQQLNHLMGQLNELAGEQTRLKREAKSRLEYLSRCGKEIVTATAEAAQAESKHMMLKAQQEAVKVPKIEEYMAQKAEEVELEKAVKNLERKVQIAEGQAAVVRQQSRRLQTQRAAALKYANEKRQSRTAAALGATAAAAEAASSQPAVGDARNLVMQRRRQQEQEQQQQRQSRQQESTSKCGQSATTVPGQPTAAAATASFM</sequence>
<evidence type="ECO:0000256" key="3">
    <source>
        <dbReference type="ARBA" id="ARBA00023054"/>
    </source>
</evidence>
<dbReference type="AlphaFoldDB" id="A0AAW3AN82"/>
<dbReference type="InterPro" id="IPR025254">
    <property type="entry name" value="CCDC113/CCDC96_CC"/>
</dbReference>
<feature type="coiled-coil region" evidence="7">
    <location>
        <begin position="199"/>
        <end position="251"/>
    </location>
</feature>
<feature type="compositionally biased region" description="Polar residues" evidence="8">
    <location>
        <begin position="1"/>
        <end position="15"/>
    </location>
</feature>
<gene>
    <name evidence="10" type="ORF">Q4I31_002170</name>
</gene>
<accession>A0AAW3AN82</accession>
<evidence type="ECO:0000256" key="8">
    <source>
        <dbReference type="SAM" id="MobiDB-lite"/>
    </source>
</evidence>
<evidence type="ECO:0000313" key="10">
    <source>
        <dbReference type="EMBL" id="KAL0509713.1"/>
    </source>
</evidence>
<keyword evidence="4" id="KW-0966">Cell projection</keyword>
<proteinExistence type="inferred from homology"/>
<comment type="caution">
    <text evidence="10">The sequence shown here is derived from an EMBL/GenBank/DDBJ whole genome shotgun (WGS) entry which is preliminary data.</text>
</comment>
<evidence type="ECO:0000256" key="4">
    <source>
        <dbReference type="ARBA" id="ARBA00023273"/>
    </source>
</evidence>
<dbReference type="EMBL" id="JBAMZK010000015">
    <property type="protein sequence ID" value="KAL0509713.1"/>
    <property type="molecule type" value="Genomic_DNA"/>
</dbReference>